<keyword evidence="3 7" id="KW-0479">Metal-binding</keyword>
<evidence type="ECO:0000256" key="3">
    <source>
        <dbReference type="ARBA" id="ARBA00022723"/>
    </source>
</evidence>
<dbReference type="Gene3D" id="2.70.98.20">
    <property type="entry name" value="Copper amine oxidase, catalytic domain"/>
    <property type="match status" value="1"/>
</dbReference>
<gene>
    <name evidence="10" type="ORF">IL334_005600</name>
</gene>
<evidence type="ECO:0000313" key="11">
    <source>
        <dbReference type="Proteomes" id="UP001329825"/>
    </source>
</evidence>
<dbReference type="EC" id="1.4.3.-" evidence="7"/>
<name>A0ABZ1D7K2_9TREE</name>
<evidence type="ECO:0000256" key="4">
    <source>
        <dbReference type="ARBA" id="ARBA00022772"/>
    </source>
</evidence>
<dbReference type="InterPro" id="IPR000269">
    <property type="entry name" value="Cu_amine_oxidase"/>
</dbReference>
<accession>A0ABZ1D7K2</accession>
<evidence type="ECO:0000259" key="9">
    <source>
        <dbReference type="Pfam" id="PF09248"/>
    </source>
</evidence>
<sequence length="615" mass="70275">MKDLVNDVLNATIENQDDLDDIFDIWGIDPLWHEDDENGNDRVITWVGFWRYPETKQMQNGSINFDGETLLPQGLYMKFDITGRDSSNWGLIGILYGDEYYSSIEEFRSATQDSSFTRYTPNMPGDWVGTDKTGKSLPLETEAPPMSVQPGGQRFKVDEDNKYVEWMDFTFYLTFTRDTGMRLYDIKYKGKRIIYELGLQEAIAHYAGNDPVQSGTSYMDTYYGFGPYAFSQIPNYDMPLYAYCMNTTFHASELSKSHRCGISIFEHDLNHPIQRHSTQSYVSVTKGIALTVRSISTVGNYDYNFDYNFYLDGTIETVVRASGYIQSAYYAKNEEYGYQIHDGLSGSMHDHALNYKVDFDILGEKNTLVKHVIEPIEKKYKWNNQTRNTMHMVRKEVTSEDEGKMNWSANAQEQVIVVNKDQLNKYGEPRGYKIMPSRGGAGMHLTITNSSNLLNSAGFATHAYYVTKQKDSELRASNAWNDYDTARPLVDFDKFFDGENLVQEDLVMWFNLGMHHVPHTGDIPNTVFSTAQGGMIITPHNYLLSDPSRQSSQQIRIDYDDDAVSDVYTFGSEAASGQVDLAQVSWDPYTYSGDVAVRKFPYDPQNPFEDTESIV</sequence>
<evidence type="ECO:0000256" key="1">
    <source>
        <dbReference type="ARBA" id="ARBA00001935"/>
    </source>
</evidence>
<dbReference type="PANTHER" id="PTHR10638">
    <property type="entry name" value="COPPER AMINE OXIDASE"/>
    <property type="match status" value="1"/>
</dbReference>
<reference evidence="10 11" key="1">
    <citation type="submission" date="2024-01" db="EMBL/GenBank/DDBJ databases">
        <title>Comparative genomics of Cryptococcus and Kwoniella reveals pathogenesis evolution and contrasting modes of karyotype evolution via chromosome fusion or intercentromeric recombination.</title>
        <authorList>
            <person name="Coelho M.A."/>
            <person name="David-Palma M."/>
            <person name="Shea T."/>
            <person name="Bowers K."/>
            <person name="McGinley-Smith S."/>
            <person name="Mohammad A.W."/>
            <person name="Gnirke A."/>
            <person name="Yurkov A.M."/>
            <person name="Nowrousian M."/>
            <person name="Sun S."/>
            <person name="Cuomo C.A."/>
            <person name="Heitman J."/>
        </authorList>
    </citation>
    <scope>NUCLEOTIDE SEQUENCE [LARGE SCALE GENOMIC DNA]</scope>
    <source>
        <strain evidence="10">CBS 11374</strain>
    </source>
</reference>
<dbReference type="EMBL" id="CP141887">
    <property type="protein sequence ID" value="WRT68622.1"/>
    <property type="molecule type" value="Genomic_DNA"/>
</dbReference>
<dbReference type="PANTHER" id="PTHR10638:SF20">
    <property type="entry name" value="AMINE OXIDASE"/>
    <property type="match status" value="1"/>
</dbReference>
<dbReference type="RefSeq" id="XP_062793362.1">
    <property type="nucleotide sequence ID" value="XM_062937311.1"/>
</dbReference>
<keyword evidence="4 7" id="KW-0801">TPQ</keyword>
<dbReference type="Proteomes" id="UP001329825">
    <property type="component" value="Chromosome 7"/>
</dbReference>
<organism evidence="10 11">
    <name type="scientific">Kwoniella shivajii</name>
    <dbReference type="NCBI Taxonomy" id="564305"/>
    <lineage>
        <taxon>Eukaryota</taxon>
        <taxon>Fungi</taxon>
        <taxon>Dikarya</taxon>
        <taxon>Basidiomycota</taxon>
        <taxon>Agaricomycotina</taxon>
        <taxon>Tremellomycetes</taxon>
        <taxon>Tremellales</taxon>
        <taxon>Cryptococcaceae</taxon>
        <taxon>Kwoniella</taxon>
    </lineage>
</organism>
<evidence type="ECO:0000256" key="5">
    <source>
        <dbReference type="ARBA" id="ARBA00023002"/>
    </source>
</evidence>
<evidence type="ECO:0000259" key="8">
    <source>
        <dbReference type="Pfam" id="PF01179"/>
    </source>
</evidence>
<comment type="similarity">
    <text evidence="2 7">Belongs to the copper/topaquinone oxidase family.</text>
</comment>
<evidence type="ECO:0000256" key="7">
    <source>
        <dbReference type="RuleBase" id="RU000672"/>
    </source>
</evidence>
<keyword evidence="6 7" id="KW-0186">Copper</keyword>
<dbReference type="Pfam" id="PF09248">
    <property type="entry name" value="DUF1965"/>
    <property type="match status" value="1"/>
</dbReference>
<comment type="cofactor">
    <cofactor evidence="1">
        <name>Cu cation</name>
        <dbReference type="ChEBI" id="CHEBI:23378"/>
    </cofactor>
</comment>
<comment type="PTM">
    <text evidence="7">Topaquinone (TPQ) is generated by copper-dependent autoxidation of a specific tyrosyl residue.</text>
</comment>
<dbReference type="InterPro" id="IPR036460">
    <property type="entry name" value="Cu_amine_oxidase_C_sf"/>
</dbReference>
<protein>
    <recommendedName>
        <fullName evidence="7">Amine oxidase</fullName>
        <ecNumber evidence="7">1.4.3.-</ecNumber>
    </recommendedName>
</protein>
<dbReference type="SUPFAM" id="SSF49998">
    <property type="entry name" value="Amine oxidase catalytic domain"/>
    <property type="match status" value="1"/>
</dbReference>
<keyword evidence="11" id="KW-1185">Reference proteome</keyword>
<feature type="domain" description="DUF1965" evidence="9">
    <location>
        <begin position="68"/>
        <end position="134"/>
    </location>
</feature>
<proteinExistence type="inferred from homology"/>
<dbReference type="GeneID" id="87957731"/>
<dbReference type="Pfam" id="PF01179">
    <property type="entry name" value="Cu_amine_oxid"/>
    <property type="match status" value="1"/>
</dbReference>
<dbReference type="InterPro" id="IPR016182">
    <property type="entry name" value="Cu_amine_oxidase_N-reg"/>
</dbReference>
<dbReference type="InterPro" id="IPR015328">
    <property type="entry name" value="DUF1965"/>
</dbReference>
<evidence type="ECO:0000256" key="2">
    <source>
        <dbReference type="ARBA" id="ARBA00007983"/>
    </source>
</evidence>
<evidence type="ECO:0000313" key="10">
    <source>
        <dbReference type="EMBL" id="WRT68622.1"/>
    </source>
</evidence>
<comment type="cofactor">
    <cofactor evidence="7">
        <name>Cu cation</name>
        <dbReference type="ChEBI" id="CHEBI:23378"/>
    </cofactor>
    <text evidence="7">Contains 1 topaquinone per subunit.</text>
</comment>
<dbReference type="PRINTS" id="PR00766">
    <property type="entry name" value="CUDAOXIDASE"/>
</dbReference>
<keyword evidence="5 7" id="KW-0560">Oxidoreductase</keyword>
<dbReference type="Gene3D" id="3.10.450.40">
    <property type="match status" value="1"/>
</dbReference>
<evidence type="ECO:0000256" key="6">
    <source>
        <dbReference type="ARBA" id="ARBA00023008"/>
    </source>
</evidence>
<dbReference type="InterPro" id="IPR015798">
    <property type="entry name" value="Cu_amine_oxidase_C"/>
</dbReference>
<feature type="domain" description="Copper amine oxidase catalytic" evidence="8">
    <location>
        <begin position="147"/>
        <end position="548"/>
    </location>
</feature>
<dbReference type="SUPFAM" id="SSF54416">
    <property type="entry name" value="Amine oxidase N-terminal region"/>
    <property type="match status" value="1"/>
</dbReference>